<dbReference type="PANTHER" id="PTHR43833:SF9">
    <property type="entry name" value="POTASSIUM CHANNEL PROTEIN YUGO-RELATED"/>
    <property type="match status" value="1"/>
</dbReference>
<comment type="caution">
    <text evidence="5">The sequence shown here is derived from an EMBL/GenBank/DDBJ whole genome shotgun (WGS) entry which is preliminary data.</text>
</comment>
<proteinExistence type="predicted"/>
<keyword evidence="6" id="KW-1185">Reference proteome</keyword>
<dbReference type="Pfam" id="PF02254">
    <property type="entry name" value="TrkA_N"/>
    <property type="match status" value="1"/>
</dbReference>
<evidence type="ECO:0000256" key="2">
    <source>
        <dbReference type="SAM" id="MobiDB-lite"/>
    </source>
</evidence>
<dbReference type="eggNOG" id="COG1226">
    <property type="taxonomic scope" value="Bacteria"/>
</dbReference>
<name>H5UR39_9MICO</name>
<evidence type="ECO:0000313" key="6">
    <source>
        <dbReference type="Proteomes" id="UP000004367"/>
    </source>
</evidence>
<dbReference type="OrthoDB" id="9781411at2"/>
<dbReference type="Proteomes" id="UP000004367">
    <property type="component" value="Unassembled WGS sequence"/>
</dbReference>
<feature type="transmembrane region" description="Helical" evidence="3">
    <location>
        <begin position="46"/>
        <end position="65"/>
    </location>
</feature>
<keyword evidence="3" id="KW-0812">Transmembrane</keyword>
<evidence type="ECO:0000259" key="4">
    <source>
        <dbReference type="PROSITE" id="PS51201"/>
    </source>
</evidence>
<dbReference type="SUPFAM" id="SSF51735">
    <property type="entry name" value="NAD(P)-binding Rossmann-fold domains"/>
    <property type="match status" value="2"/>
</dbReference>
<dbReference type="PANTHER" id="PTHR43833">
    <property type="entry name" value="POTASSIUM CHANNEL PROTEIN 2-RELATED-RELATED"/>
    <property type="match status" value="1"/>
</dbReference>
<keyword evidence="3" id="KW-1133">Transmembrane helix</keyword>
<dbReference type="Pfam" id="PF07885">
    <property type="entry name" value="Ion_trans_2"/>
    <property type="match status" value="1"/>
</dbReference>
<sequence length="597" mass="65625">MANPLLLLLSDSRARRARRHLPVAVPREVPSTDAIFLMLRRLRVPLIVLIVIFTISVVGLSLLPGQDGSRLSLFESFYFITYTATTIGFGEITEFTTLQRMWVTFSIYLTVIGWAYAIGTSINLLQDSTVREAFATHRFGRRVRRLRENFVVVVGYGKAGRQVVLDLDAHGHRVVVLDRSESPIERLATDSLYADVPGLAADGALSGVLGLAGLGDARCRALLALSDDDDTNLAVVMAGSLLRPDIPVITRAHGRASAGRMREFETAVVVNPTDRFGEYLLLALERPATYRLVSLLMSEQGAPTPDRSAMTADGRWILVGSDAFVQEVAHDLDLAGLEVEVVEPDDDRIDVTGAVGLIAGTDSDTVNLALAERARRDDPDLFVAVRQSSHAHRALIEALQIDAVYSPTDLVANEALVRVVTPVTWAFVEHALLQDESWSTKLLERLTARSGEKPPERRLVHLGRQGAPAVDRWLRHSDLTVGDLSRHPDDRDTPLPLTVLLLARDDETLYGPADEEPVRHGDQILVAGTRRGLDELVQILDYDSVVEYVATGRRVPDSWLWRRLTGAHGTSDRVISRGRHVRRHDDGDGGSTSVTGS</sequence>
<feature type="transmembrane region" description="Helical" evidence="3">
    <location>
        <begin position="101"/>
        <end position="119"/>
    </location>
</feature>
<keyword evidence="3" id="KW-0472">Membrane</keyword>
<dbReference type="InterPro" id="IPR013099">
    <property type="entry name" value="K_chnl_dom"/>
</dbReference>
<dbReference type="GO" id="GO:0005886">
    <property type="term" value="C:plasma membrane"/>
    <property type="evidence" value="ECO:0007669"/>
    <property type="project" value="UniProtKB-SubCell"/>
</dbReference>
<comment type="subcellular location">
    <subcellularLocation>
        <location evidence="1">Cell membrane</location>
        <topology evidence="1">Multi-pass membrane protein</topology>
    </subcellularLocation>
</comment>
<evidence type="ECO:0000256" key="3">
    <source>
        <dbReference type="SAM" id="Phobius"/>
    </source>
</evidence>
<dbReference type="SUPFAM" id="SSF116726">
    <property type="entry name" value="TrkA C-terminal domain-like"/>
    <property type="match status" value="1"/>
</dbReference>
<dbReference type="GO" id="GO:0006813">
    <property type="term" value="P:potassium ion transport"/>
    <property type="evidence" value="ECO:0007669"/>
    <property type="project" value="InterPro"/>
</dbReference>
<dbReference type="Gene3D" id="1.10.287.70">
    <property type="match status" value="1"/>
</dbReference>
<dbReference type="EMBL" id="BAFE01000047">
    <property type="protein sequence ID" value="GAB48197.1"/>
    <property type="molecule type" value="Genomic_DNA"/>
</dbReference>
<accession>H5UR39</accession>
<protein>
    <recommendedName>
        <fullName evidence="4">RCK N-terminal domain-containing protein</fullName>
    </recommendedName>
</protein>
<feature type="domain" description="RCK N-terminal" evidence="4">
    <location>
        <begin position="148"/>
        <end position="268"/>
    </location>
</feature>
<reference evidence="5 6" key="1">
    <citation type="submission" date="2012-02" db="EMBL/GenBank/DDBJ databases">
        <title>Whole genome shotgun sequence of Mobilicoccus pelagius NBRC 104925.</title>
        <authorList>
            <person name="Yoshida Y."/>
            <person name="Hosoyama A."/>
            <person name="Tsuchikane K."/>
            <person name="Katsumata H."/>
            <person name="Yamazaki S."/>
            <person name="Fujita N."/>
        </authorList>
    </citation>
    <scope>NUCLEOTIDE SEQUENCE [LARGE SCALE GENOMIC DNA]</scope>
    <source>
        <strain evidence="5 6">NBRC 104925</strain>
    </source>
</reference>
<dbReference type="InterPro" id="IPR036291">
    <property type="entry name" value="NAD(P)-bd_dom_sf"/>
</dbReference>
<dbReference type="SUPFAM" id="SSF81324">
    <property type="entry name" value="Voltage-gated potassium channels"/>
    <property type="match status" value="1"/>
</dbReference>
<evidence type="ECO:0000313" key="5">
    <source>
        <dbReference type="EMBL" id="GAB48197.1"/>
    </source>
</evidence>
<feature type="region of interest" description="Disordered" evidence="2">
    <location>
        <begin position="578"/>
        <end position="597"/>
    </location>
</feature>
<organism evidence="5 6">
    <name type="scientific">Mobilicoccus pelagius NBRC 104925</name>
    <dbReference type="NCBI Taxonomy" id="1089455"/>
    <lineage>
        <taxon>Bacteria</taxon>
        <taxon>Bacillati</taxon>
        <taxon>Actinomycetota</taxon>
        <taxon>Actinomycetes</taxon>
        <taxon>Micrococcales</taxon>
        <taxon>Dermatophilaceae</taxon>
        <taxon>Mobilicoccus</taxon>
    </lineage>
</organism>
<gene>
    <name evidence="5" type="ORF">MOPEL_067_00460</name>
</gene>
<dbReference type="STRING" id="1089455.MOPEL_067_00460"/>
<dbReference type="RefSeq" id="WP_009482095.1">
    <property type="nucleotide sequence ID" value="NZ_BAFE01000047.1"/>
</dbReference>
<dbReference type="Gene3D" id="3.40.50.720">
    <property type="entry name" value="NAD(P)-binding Rossmann-like Domain"/>
    <property type="match status" value="2"/>
</dbReference>
<dbReference type="InterPro" id="IPR050721">
    <property type="entry name" value="Trk_Ktr_HKT_K-transport"/>
</dbReference>
<dbReference type="InterPro" id="IPR036721">
    <property type="entry name" value="RCK_C_sf"/>
</dbReference>
<dbReference type="InterPro" id="IPR003148">
    <property type="entry name" value="RCK_N"/>
</dbReference>
<feature type="transmembrane region" description="Helical" evidence="3">
    <location>
        <begin position="71"/>
        <end position="89"/>
    </location>
</feature>
<evidence type="ECO:0000256" key="1">
    <source>
        <dbReference type="ARBA" id="ARBA00004651"/>
    </source>
</evidence>
<dbReference type="PROSITE" id="PS51201">
    <property type="entry name" value="RCK_N"/>
    <property type="match status" value="1"/>
</dbReference>
<dbReference type="AlphaFoldDB" id="H5UR39"/>